<proteinExistence type="inferred from homology"/>
<evidence type="ECO:0000259" key="7">
    <source>
        <dbReference type="PROSITE" id="PS50880"/>
    </source>
</evidence>
<dbReference type="GO" id="GO:0043597">
    <property type="term" value="C:cytoplasmic replication fork"/>
    <property type="evidence" value="ECO:0007669"/>
    <property type="project" value="TreeGrafter"/>
</dbReference>
<dbReference type="EC" id="5.6.2.1" evidence="3"/>
<evidence type="ECO:0000256" key="1">
    <source>
        <dbReference type="ARBA" id="ARBA00000213"/>
    </source>
</evidence>
<evidence type="ECO:0000259" key="8">
    <source>
        <dbReference type="PROSITE" id="PS52039"/>
    </source>
</evidence>
<dbReference type="InterPro" id="IPR025589">
    <property type="entry name" value="Toprim_C_rpt"/>
</dbReference>
<dbReference type="Gene3D" id="3.40.50.140">
    <property type="match status" value="1"/>
</dbReference>
<comment type="similarity">
    <text evidence="2">Belongs to the type IA topoisomerase family.</text>
</comment>
<evidence type="ECO:0000256" key="3">
    <source>
        <dbReference type="ARBA" id="ARBA00012891"/>
    </source>
</evidence>
<dbReference type="InterPro" id="IPR003602">
    <property type="entry name" value="Topo_IA_DNA-bd_dom"/>
</dbReference>
<dbReference type="SUPFAM" id="SSF56712">
    <property type="entry name" value="Prokaryotic type I DNA topoisomerase"/>
    <property type="match status" value="1"/>
</dbReference>
<dbReference type="GO" id="GO:0006310">
    <property type="term" value="P:DNA recombination"/>
    <property type="evidence" value="ECO:0007669"/>
    <property type="project" value="TreeGrafter"/>
</dbReference>
<dbReference type="PROSITE" id="PS00396">
    <property type="entry name" value="TOPO_IA_1"/>
    <property type="match status" value="1"/>
</dbReference>
<dbReference type="InterPro" id="IPR013824">
    <property type="entry name" value="Topo_IA_cen_sub1"/>
</dbReference>
<keyword evidence="10" id="KW-1185">Reference proteome</keyword>
<dbReference type="eggNOG" id="arCOG01527">
    <property type="taxonomic scope" value="Archaea"/>
</dbReference>
<dbReference type="InterPro" id="IPR003601">
    <property type="entry name" value="Topo_IA_2"/>
</dbReference>
<dbReference type="InterPro" id="IPR013826">
    <property type="entry name" value="Topo_IA_cen_sub3"/>
</dbReference>
<dbReference type="Pfam" id="PF13342">
    <property type="entry name" value="Toprim_Crpt"/>
    <property type="match status" value="1"/>
</dbReference>
<dbReference type="CDD" id="cd00186">
    <property type="entry name" value="TOP1Ac"/>
    <property type="match status" value="1"/>
</dbReference>
<dbReference type="AlphaFoldDB" id="H2C2N4"/>
<evidence type="ECO:0000256" key="4">
    <source>
        <dbReference type="ARBA" id="ARBA00023029"/>
    </source>
</evidence>
<dbReference type="Gene3D" id="2.70.20.10">
    <property type="entry name" value="Topoisomerase I, domain 3"/>
    <property type="match status" value="1"/>
</dbReference>
<dbReference type="GO" id="GO:0003917">
    <property type="term" value="F:DNA topoisomerase type I (single strand cut, ATP-independent) activity"/>
    <property type="evidence" value="ECO:0007669"/>
    <property type="project" value="UniProtKB-EC"/>
</dbReference>
<dbReference type="Pfam" id="PF01751">
    <property type="entry name" value="Toprim"/>
    <property type="match status" value="1"/>
</dbReference>
<dbReference type="SMART" id="SM00437">
    <property type="entry name" value="TOP1Ac"/>
    <property type="match status" value="1"/>
</dbReference>
<dbReference type="InterPro" id="IPR013825">
    <property type="entry name" value="Topo_IA_cen_sub2"/>
</dbReference>
<feature type="domain" description="Topo IA-type catalytic" evidence="8">
    <location>
        <begin position="146"/>
        <end position="553"/>
    </location>
</feature>
<dbReference type="InterPro" id="IPR023405">
    <property type="entry name" value="Topo_IA_core_domain"/>
</dbReference>
<dbReference type="PRINTS" id="PR00417">
    <property type="entry name" value="PRTPISMRASEI"/>
</dbReference>
<accession>H2C2N4</accession>
<keyword evidence="5" id="KW-0238">DNA-binding</keyword>
<dbReference type="STRING" id="671065.MetMK1DRAFT_00010080"/>
<dbReference type="Gene3D" id="1.10.460.10">
    <property type="entry name" value="Topoisomerase I, domain 2"/>
    <property type="match status" value="1"/>
</dbReference>
<protein>
    <recommendedName>
        <fullName evidence="3">DNA topoisomerase</fullName>
        <ecNumber evidence="3">5.6.2.1</ecNumber>
    </recommendedName>
</protein>
<dbReference type="GO" id="GO:0006281">
    <property type="term" value="P:DNA repair"/>
    <property type="evidence" value="ECO:0007669"/>
    <property type="project" value="TreeGrafter"/>
</dbReference>
<evidence type="ECO:0000256" key="5">
    <source>
        <dbReference type="ARBA" id="ARBA00023125"/>
    </source>
</evidence>
<dbReference type="GO" id="GO:0006265">
    <property type="term" value="P:DNA topological change"/>
    <property type="evidence" value="ECO:0007669"/>
    <property type="project" value="InterPro"/>
</dbReference>
<gene>
    <name evidence="9" type="ORF">MetMK1DRAFT_00010080</name>
</gene>
<reference evidence="9 10" key="1">
    <citation type="submission" date="2012-01" db="EMBL/GenBank/DDBJ databases">
        <title>Improved High-Quality Draft sequence of Metallosphaera yellowstonensis MK1.</title>
        <authorList>
            <consortium name="US DOE Joint Genome Institute"/>
            <person name="Lucas S."/>
            <person name="Han J."/>
            <person name="Cheng J.-F."/>
            <person name="Goodwin L."/>
            <person name="Pitluck S."/>
            <person name="Peters L."/>
            <person name="Teshima H."/>
            <person name="Detter J.C."/>
            <person name="Han C."/>
            <person name="Tapia R."/>
            <person name="Land M."/>
            <person name="Hauser L."/>
            <person name="Kyrpides N."/>
            <person name="Kozubal M."/>
            <person name="Macur R.E."/>
            <person name="Jay Z."/>
            <person name="Inskeep W."/>
            <person name="Woyke T."/>
        </authorList>
    </citation>
    <scope>NUCLEOTIDE SEQUENCE [LARGE SCALE GENOMIC DNA]</scope>
    <source>
        <strain evidence="9 10">MK1</strain>
    </source>
</reference>
<dbReference type="InterPro" id="IPR006171">
    <property type="entry name" value="TOPRIM_dom"/>
</dbReference>
<organism evidence="9 10">
    <name type="scientific">Metallosphaera yellowstonensis MK1</name>
    <dbReference type="NCBI Taxonomy" id="671065"/>
    <lineage>
        <taxon>Archaea</taxon>
        <taxon>Thermoproteota</taxon>
        <taxon>Thermoprotei</taxon>
        <taxon>Sulfolobales</taxon>
        <taxon>Sulfolobaceae</taxon>
        <taxon>Metallosphaera</taxon>
    </lineage>
</organism>
<dbReference type="RefSeq" id="WP_009071258.1">
    <property type="nucleotide sequence ID" value="NZ_JH597761.1"/>
</dbReference>
<dbReference type="PROSITE" id="PS50880">
    <property type="entry name" value="TOPRIM"/>
    <property type="match status" value="1"/>
</dbReference>
<name>H2C2N4_9CREN</name>
<dbReference type="CDD" id="cd03362">
    <property type="entry name" value="TOPRIM_TopoIA_TopoIII"/>
    <property type="match status" value="1"/>
</dbReference>
<sequence>MWLVIAEKPSVAMDIARALGRPERKDGYVVSGNYVVTWATGHMLEIDEGIAPRRWRLEDLPVFPREFRYVPIKGKERQLGVISKLLEKAEVVVNCGDAGREGELIIREILRYSGYVGKTLRLWTSEALTKDVVLREFKRLRPSQDFDDLYYSALARQHGDWIVGINLSRLVTLKANNGEVWSVGRVQTPTLALVVKRDLEIESFKPETYYVVLAGFRKDKEFQGILLRNGEEAKLSKEEALKLESSLAKIRRGVVKEVQRERKEEPPPLLHSLTSLQREANVLYGLSAKRTLDIAQSLYEEWKIISYPRTDARHMGDNNRGLVKEVLRKLGREDLVPRVDLVGKRVFDSSKLTDHHAIIPLDRPPDGLPQTHRRIYDLIYRKFVGAFMEDYVYETQRVKIGLGSDTFLSEGRRDVYLGWASLYPRKEAPLPELRQGEEVEKLWVRAEERKTKPPPRYTEATLLKEMERLSLGTPATRASIIETLLERGYMMRTSKSLVSTTKGRELVHKLSGSKVISPEMTSEWERTLEEIYTKRKGLRGYEEFVEGIKRFTLQEIDKLKDVQFQVGRTASREMLNYARRISRDLGVRLPGTDLDTVRRFLDEHAQKAKISCKCGGNVVGFSKGWRCKSCGAIVWREIAGKRITFRQAKALFEGKEVKAKGFKSRSGKKFSAVIYLEDGKVKFKFNTNVGPIRGDGKG</sequence>
<dbReference type="SMART" id="SM00436">
    <property type="entry name" value="TOP1Bc"/>
    <property type="match status" value="1"/>
</dbReference>
<keyword evidence="4" id="KW-0799">Topoisomerase</keyword>
<evidence type="ECO:0000256" key="2">
    <source>
        <dbReference type="ARBA" id="ARBA00009446"/>
    </source>
</evidence>
<dbReference type="Pfam" id="PF01131">
    <property type="entry name" value="Topoisom_bac"/>
    <property type="match status" value="1"/>
</dbReference>
<evidence type="ECO:0000313" key="9">
    <source>
        <dbReference type="EMBL" id="EHP70505.1"/>
    </source>
</evidence>
<dbReference type="SMART" id="SM00493">
    <property type="entry name" value="TOPRIM"/>
    <property type="match status" value="1"/>
</dbReference>
<dbReference type="PANTHER" id="PTHR11390">
    <property type="entry name" value="PROKARYOTIC DNA TOPOISOMERASE"/>
    <property type="match status" value="1"/>
</dbReference>
<dbReference type="InterPro" id="IPR034144">
    <property type="entry name" value="TOPRIM_TopoIII"/>
</dbReference>
<dbReference type="InterPro" id="IPR023406">
    <property type="entry name" value="Topo_IA_AS"/>
</dbReference>
<dbReference type="GO" id="GO:0003677">
    <property type="term" value="F:DNA binding"/>
    <property type="evidence" value="ECO:0007669"/>
    <property type="project" value="UniProtKB-KW"/>
</dbReference>
<dbReference type="Gene3D" id="1.10.290.10">
    <property type="entry name" value="Topoisomerase I, domain 4"/>
    <property type="match status" value="1"/>
</dbReference>
<dbReference type="InterPro" id="IPR013497">
    <property type="entry name" value="Topo_IA_cen"/>
</dbReference>
<dbReference type="EMBL" id="JH597761">
    <property type="protein sequence ID" value="EHP70505.1"/>
    <property type="molecule type" value="Genomic_DNA"/>
</dbReference>
<dbReference type="HOGENOM" id="CLU_002929_5_2_2"/>
<feature type="domain" description="Toprim" evidence="7">
    <location>
        <begin position="1"/>
        <end position="128"/>
    </location>
</feature>
<dbReference type="Proteomes" id="UP000003980">
    <property type="component" value="Unassembled WGS sequence"/>
</dbReference>
<dbReference type="PROSITE" id="PS52039">
    <property type="entry name" value="TOPO_IA_2"/>
    <property type="match status" value="1"/>
</dbReference>
<dbReference type="PANTHER" id="PTHR11390:SF21">
    <property type="entry name" value="DNA TOPOISOMERASE 3-ALPHA"/>
    <property type="match status" value="1"/>
</dbReference>
<evidence type="ECO:0000313" key="10">
    <source>
        <dbReference type="Proteomes" id="UP000003980"/>
    </source>
</evidence>
<evidence type="ECO:0000256" key="6">
    <source>
        <dbReference type="ARBA" id="ARBA00023235"/>
    </source>
</evidence>
<dbReference type="OrthoDB" id="30963at2157"/>
<keyword evidence="6 9" id="KW-0413">Isomerase</keyword>
<comment type="catalytic activity">
    <reaction evidence="1">
        <text>ATP-independent breakage of single-stranded DNA, followed by passage and rejoining.</text>
        <dbReference type="EC" id="5.6.2.1"/>
    </reaction>
</comment>
<dbReference type="InterPro" id="IPR000380">
    <property type="entry name" value="Topo_IA"/>
</dbReference>